<dbReference type="RefSeq" id="WP_161004729.1">
    <property type="nucleotide sequence ID" value="NZ_WWCN01000001.1"/>
</dbReference>
<evidence type="ECO:0000256" key="1">
    <source>
        <dbReference type="SAM" id="MobiDB-lite"/>
    </source>
</evidence>
<organism evidence="3 4">
    <name type="scientific">Duganella flavida</name>
    <dbReference type="NCBI Taxonomy" id="2692175"/>
    <lineage>
        <taxon>Bacteria</taxon>
        <taxon>Pseudomonadati</taxon>
        <taxon>Pseudomonadota</taxon>
        <taxon>Betaproteobacteria</taxon>
        <taxon>Burkholderiales</taxon>
        <taxon>Oxalobacteraceae</taxon>
        <taxon>Telluria group</taxon>
        <taxon>Duganella</taxon>
    </lineage>
</organism>
<feature type="chain" id="PRO_5026936541" evidence="2">
    <location>
        <begin position="22"/>
        <end position="104"/>
    </location>
</feature>
<reference evidence="3 4" key="1">
    <citation type="submission" date="2019-12" db="EMBL/GenBank/DDBJ databases">
        <title>Novel species isolated from a subtropical stream in China.</title>
        <authorList>
            <person name="Lu H."/>
        </authorList>
    </citation>
    <scope>NUCLEOTIDE SEQUENCE [LARGE SCALE GENOMIC DNA]</scope>
    <source>
        <strain evidence="3 4">FT135W</strain>
    </source>
</reference>
<evidence type="ECO:0000313" key="4">
    <source>
        <dbReference type="Proteomes" id="UP000479335"/>
    </source>
</evidence>
<accession>A0A6L8K4S4</accession>
<dbReference type="Proteomes" id="UP000479335">
    <property type="component" value="Unassembled WGS sequence"/>
</dbReference>
<evidence type="ECO:0000313" key="3">
    <source>
        <dbReference type="EMBL" id="MYM21168.1"/>
    </source>
</evidence>
<sequence length="104" mass="10758">MKTFTKIVALSLITLPLLANAAGKSASASMQVTFEIKESCTVQVSDITATTDKNAKAAPAVACQLKTPFLATRTAAQPAAATSSDSKASATRQDAASGEWTVYF</sequence>
<name>A0A6L8K4S4_9BURK</name>
<keyword evidence="4" id="KW-1185">Reference proteome</keyword>
<dbReference type="AlphaFoldDB" id="A0A6L8K4S4"/>
<proteinExistence type="predicted"/>
<feature type="compositionally biased region" description="Low complexity" evidence="1">
    <location>
        <begin position="78"/>
        <end position="91"/>
    </location>
</feature>
<feature type="region of interest" description="Disordered" evidence="1">
    <location>
        <begin position="78"/>
        <end position="104"/>
    </location>
</feature>
<comment type="caution">
    <text evidence="3">The sequence shown here is derived from an EMBL/GenBank/DDBJ whole genome shotgun (WGS) entry which is preliminary data.</text>
</comment>
<keyword evidence="2" id="KW-0732">Signal</keyword>
<protein>
    <submittedName>
        <fullName evidence="3">Uncharacterized protein</fullName>
    </submittedName>
</protein>
<evidence type="ECO:0000256" key="2">
    <source>
        <dbReference type="SAM" id="SignalP"/>
    </source>
</evidence>
<gene>
    <name evidence="3" type="ORF">GTP46_00710</name>
</gene>
<feature type="signal peptide" evidence="2">
    <location>
        <begin position="1"/>
        <end position="21"/>
    </location>
</feature>
<dbReference type="EMBL" id="WWCN01000001">
    <property type="protein sequence ID" value="MYM21168.1"/>
    <property type="molecule type" value="Genomic_DNA"/>
</dbReference>